<dbReference type="GO" id="GO:0005524">
    <property type="term" value="F:ATP binding"/>
    <property type="evidence" value="ECO:0007669"/>
    <property type="project" value="UniProtKB-KW"/>
</dbReference>
<dbReference type="GO" id="GO:0051607">
    <property type="term" value="P:defense response to virus"/>
    <property type="evidence" value="ECO:0007669"/>
    <property type="project" value="UniProtKB-KW"/>
</dbReference>
<keyword evidence="8" id="KW-0051">Antiviral defense</keyword>
<evidence type="ECO:0000256" key="6">
    <source>
        <dbReference type="ARBA" id="ARBA00022842"/>
    </source>
</evidence>
<evidence type="ECO:0000256" key="7">
    <source>
        <dbReference type="ARBA" id="ARBA00023080"/>
    </source>
</evidence>
<evidence type="ECO:0000256" key="10">
    <source>
        <dbReference type="ARBA" id="ARBA00044145"/>
    </source>
</evidence>
<gene>
    <name evidence="13" type="ORF">KTO63_16580</name>
</gene>
<dbReference type="Proteomes" id="UP000812270">
    <property type="component" value="Unassembled WGS sequence"/>
</dbReference>
<dbReference type="Pfam" id="PF21654">
    <property type="entry name" value="DncV-like_NTFase"/>
    <property type="match status" value="1"/>
</dbReference>
<dbReference type="GO" id="GO:0005525">
    <property type="term" value="F:GTP binding"/>
    <property type="evidence" value="ECO:0007669"/>
    <property type="project" value="UniProtKB-KW"/>
</dbReference>
<evidence type="ECO:0000256" key="11">
    <source>
        <dbReference type="ARBA" id="ARBA00048304"/>
    </source>
</evidence>
<proteinExistence type="predicted"/>
<keyword evidence="3" id="KW-0479">Metal-binding</keyword>
<evidence type="ECO:0000259" key="12">
    <source>
        <dbReference type="Pfam" id="PF21654"/>
    </source>
</evidence>
<accession>A0A9E2SCD1</accession>
<evidence type="ECO:0000256" key="5">
    <source>
        <dbReference type="ARBA" id="ARBA00022840"/>
    </source>
</evidence>
<keyword evidence="14" id="KW-1185">Reference proteome</keyword>
<dbReference type="GO" id="GO:0009117">
    <property type="term" value="P:nucleotide metabolic process"/>
    <property type="evidence" value="ECO:0007669"/>
    <property type="project" value="UniProtKB-KW"/>
</dbReference>
<comment type="caution">
    <text evidence="13">The sequence shown here is derived from an EMBL/GenBank/DDBJ whole genome shotgun (WGS) entry which is preliminary data.</text>
</comment>
<dbReference type="InterPro" id="IPR047805">
    <property type="entry name" value="GAMP_synthase"/>
</dbReference>
<evidence type="ECO:0000256" key="9">
    <source>
        <dbReference type="ARBA" id="ARBA00023134"/>
    </source>
</evidence>
<evidence type="ECO:0000256" key="3">
    <source>
        <dbReference type="ARBA" id="ARBA00022723"/>
    </source>
</evidence>
<reference evidence="13" key="1">
    <citation type="submission" date="2021-06" db="EMBL/GenBank/DDBJ databases">
        <authorList>
            <person name="Huq M.A."/>
        </authorList>
    </citation>
    <scope>NUCLEOTIDE SEQUENCE</scope>
    <source>
        <strain evidence="13">MAH-26</strain>
    </source>
</reference>
<evidence type="ECO:0000313" key="13">
    <source>
        <dbReference type="EMBL" id="MBV4358783.1"/>
    </source>
</evidence>
<dbReference type="InterPro" id="IPR048445">
    <property type="entry name" value="DncV-like_NTFase"/>
</dbReference>
<evidence type="ECO:0000256" key="8">
    <source>
        <dbReference type="ARBA" id="ARBA00023118"/>
    </source>
</evidence>
<keyword evidence="9" id="KW-0342">GTP-binding</keyword>
<dbReference type="NCBIfam" id="NF041078">
    <property type="entry name" value="cGAS"/>
    <property type="match status" value="1"/>
</dbReference>
<keyword evidence="5" id="KW-0067">ATP-binding</keyword>
<keyword evidence="4" id="KW-0547">Nucleotide-binding</keyword>
<evidence type="ECO:0000256" key="2">
    <source>
        <dbReference type="ARBA" id="ARBA00022695"/>
    </source>
</evidence>
<sequence>MANLHNVFGEYNRIIRLSDTNRTELILVRNNLRTRIQKRHNQFAEANKPYDELEFQSQGSFVMDTIITPMRDDYDLDDGIYFLGRLSREKRPAPEVFHKMVVQAIGADHDEVEKVIDKNTCVRVLYKSGFHIDLPIYYADNKECPDLADKERKWILSNPVEFIAWFEEKTHSGFLKSFLYESALYDQYERWITDIRKQDVQLRRLVRYLKAWGDLRREEMPCGLVMTILVANDFYEHERDDIALKETLVLIEATLRKSFRCERPTTPVGEDLLASYKNKDAFMKYLGQFIENAKQALLETDPQKACKHWQKSLGDRFPCHLAPALPKPAVATVGLITGASSSRPWGTTL</sequence>
<dbReference type="GO" id="GO:0046872">
    <property type="term" value="F:metal ion binding"/>
    <property type="evidence" value="ECO:0007669"/>
    <property type="project" value="UniProtKB-KW"/>
</dbReference>
<dbReference type="RefSeq" id="WP_217792503.1">
    <property type="nucleotide sequence ID" value="NZ_JAHSPG010000013.1"/>
</dbReference>
<organism evidence="13 14">
    <name type="scientific">Pinibacter aurantiacus</name>
    <dbReference type="NCBI Taxonomy" id="2851599"/>
    <lineage>
        <taxon>Bacteria</taxon>
        <taxon>Pseudomonadati</taxon>
        <taxon>Bacteroidota</taxon>
        <taxon>Chitinophagia</taxon>
        <taxon>Chitinophagales</taxon>
        <taxon>Chitinophagaceae</taxon>
        <taxon>Pinibacter</taxon>
    </lineage>
</organism>
<keyword evidence="6" id="KW-0460">Magnesium</keyword>
<dbReference type="EMBL" id="JAHSPG010000013">
    <property type="protein sequence ID" value="MBV4358783.1"/>
    <property type="molecule type" value="Genomic_DNA"/>
</dbReference>
<keyword evidence="2" id="KW-0548">Nucleotidyltransferase</keyword>
<keyword evidence="7" id="KW-0546">Nucleotide metabolism</keyword>
<comment type="catalytic activity">
    <reaction evidence="11">
        <text>GTP + ATP = 3',3'-cGAMP + 2 diphosphate</text>
        <dbReference type="Rhea" id="RHEA:35647"/>
        <dbReference type="ChEBI" id="CHEBI:30616"/>
        <dbReference type="ChEBI" id="CHEBI:33019"/>
        <dbReference type="ChEBI" id="CHEBI:37565"/>
        <dbReference type="ChEBI" id="CHEBI:71501"/>
    </reaction>
    <physiologicalReaction direction="left-to-right" evidence="11">
        <dbReference type="Rhea" id="RHEA:35648"/>
    </physiologicalReaction>
</comment>
<evidence type="ECO:0000256" key="4">
    <source>
        <dbReference type="ARBA" id="ARBA00022741"/>
    </source>
</evidence>
<keyword evidence="1" id="KW-0808">Transferase</keyword>
<evidence type="ECO:0000256" key="1">
    <source>
        <dbReference type="ARBA" id="ARBA00022679"/>
    </source>
</evidence>
<feature type="domain" description="Cyclic GMP-AMP synthase DncV-like nucleotidyltransferase" evidence="12">
    <location>
        <begin position="54"/>
        <end position="137"/>
    </location>
</feature>
<name>A0A9E2SCD1_9BACT</name>
<evidence type="ECO:0000313" key="14">
    <source>
        <dbReference type="Proteomes" id="UP000812270"/>
    </source>
</evidence>
<protein>
    <recommendedName>
        <fullName evidence="10">Cyclic GMP-AMP synthase</fullName>
    </recommendedName>
</protein>
<dbReference type="GO" id="GO:0140701">
    <property type="term" value="F:3',3'-cyclic GMP-AMP synthase activity"/>
    <property type="evidence" value="ECO:0007669"/>
    <property type="project" value="InterPro"/>
</dbReference>
<dbReference type="AlphaFoldDB" id="A0A9E2SCD1"/>